<feature type="region of interest" description="Disordered" evidence="1">
    <location>
        <begin position="1"/>
        <end position="115"/>
    </location>
</feature>
<accession>G0ME87</accession>
<feature type="compositionally biased region" description="Polar residues" evidence="1">
    <location>
        <begin position="439"/>
        <end position="449"/>
    </location>
</feature>
<reference evidence="3" key="1">
    <citation type="submission" date="2011-07" db="EMBL/GenBank/DDBJ databases">
        <authorList>
            <consortium name="Caenorhabditis brenneri Sequencing and Analysis Consortium"/>
            <person name="Wilson R.K."/>
        </authorList>
    </citation>
    <scope>NUCLEOTIDE SEQUENCE [LARGE SCALE GENOMIC DNA]</scope>
    <source>
        <strain evidence="3">PB2801</strain>
    </source>
</reference>
<dbReference type="EMBL" id="GL379791">
    <property type="protein sequence ID" value="EGT52132.1"/>
    <property type="molecule type" value="Genomic_DNA"/>
</dbReference>
<dbReference type="InParanoid" id="G0ME87"/>
<sequence>MTPPPPAPAPAPADPAAAPPPDAAAGAAPADGEKKDGDKKSEKKEGEKKEDEKKEEEKKEEKKDDEKKDGDKKEDEKKDDKKDGEKKDEEKKSEKKCEKKEGEKKEDEKKDDGKQVENVKDYESRLFEFIIREVKESKMPLTRKRFDAYEGGKEGSGAKHYYKVHKFLKQYDKKLPETVSVDGMAQIYYGMSFVIPAIFVNLLKKDPYLKYRIDADGRLDFYKSGSIDLESQHRPLPITKMKRLVSEETSGSFGSFAQTFTEFSRSSKMNSFFTTSSIFSTPVCTSTPITSNCHHVITIDQNSIREMFGLKGTKLEKPIIVNCIFVKTTLEKAVDMMNVGAVTGKRVVLMVCCDTIIEAIQEWWTKNADPTCKLGIEHQRFKNKISMSELDIIKVFVESWLVAKGLESVEEFEDALKKNKKSVIETPRREFCEVIGGSPNETTDVTQPNDAEYQKKIKNKK</sequence>
<dbReference type="eggNOG" id="KOG0628">
    <property type="taxonomic scope" value="Eukaryota"/>
</dbReference>
<dbReference type="STRING" id="135651.G0ME87"/>
<evidence type="ECO:0000256" key="1">
    <source>
        <dbReference type="SAM" id="MobiDB-lite"/>
    </source>
</evidence>
<dbReference type="Proteomes" id="UP000008068">
    <property type="component" value="Unassembled WGS sequence"/>
</dbReference>
<protein>
    <recommendedName>
        <fullName evidence="4">SPK domain-containing protein</fullName>
    </recommendedName>
</protein>
<feature type="compositionally biased region" description="Pro residues" evidence="1">
    <location>
        <begin position="1"/>
        <end position="22"/>
    </location>
</feature>
<gene>
    <name evidence="2" type="ORF">CAEBREN_07267</name>
</gene>
<name>G0ME87_CAEBE</name>
<evidence type="ECO:0008006" key="4">
    <source>
        <dbReference type="Google" id="ProtNLM"/>
    </source>
</evidence>
<dbReference type="AlphaFoldDB" id="G0ME87"/>
<evidence type="ECO:0000313" key="2">
    <source>
        <dbReference type="EMBL" id="EGT52132.1"/>
    </source>
</evidence>
<proteinExistence type="predicted"/>
<feature type="region of interest" description="Disordered" evidence="1">
    <location>
        <begin position="435"/>
        <end position="461"/>
    </location>
</feature>
<keyword evidence="3" id="KW-1185">Reference proteome</keyword>
<feature type="compositionally biased region" description="Basic and acidic residues" evidence="1">
    <location>
        <begin position="31"/>
        <end position="115"/>
    </location>
</feature>
<evidence type="ECO:0000313" key="3">
    <source>
        <dbReference type="Proteomes" id="UP000008068"/>
    </source>
</evidence>
<organism evidence="3">
    <name type="scientific">Caenorhabditis brenneri</name>
    <name type="common">Nematode worm</name>
    <dbReference type="NCBI Taxonomy" id="135651"/>
    <lineage>
        <taxon>Eukaryota</taxon>
        <taxon>Metazoa</taxon>
        <taxon>Ecdysozoa</taxon>
        <taxon>Nematoda</taxon>
        <taxon>Chromadorea</taxon>
        <taxon>Rhabditida</taxon>
        <taxon>Rhabditina</taxon>
        <taxon>Rhabditomorpha</taxon>
        <taxon>Rhabditoidea</taxon>
        <taxon>Rhabditidae</taxon>
        <taxon>Peloderinae</taxon>
        <taxon>Caenorhabditis</taxon>
    </lineage>
</organism>
<dbReference type="HOGENOM" id="CLU_593443_0_0_1"/>